<gene>
    <name evidence="2" type="ORF">S01H4_40472</name>
</gene>
<dbReference type="EMBL" id="BART01022041">
    <property type="protein sequence ID" value="GAG91773.1"/>
    <property type="molecule type" value="Genomic_DNA"/>
</dbReference>
<dbReference type="AlphaFoldDB" id="X1C5U2"/>
<keyword evidence="1" id="KW-0812">Transmembrane</keyword>
<evidence type="ECO:0000313" key="2">
    <source>
        <dbReference type="EMBL" id="GAG91773.1"/>
    </source>
</evidence>
<reference evidence="2" key="1">
    <citation type="journal article" date="2014" name="Front. Microbiol.">
        <title>High frequency of phylogenetically diverse reductive dehalogenase-homologous genes in deep subseafloor sedimentary metagenomes.</title>
        <authorList>
            <person name="Kawai M."/>
            <person name="Futagami T."/>
            <person name="Toyoda A."/>
            <person name="Takaki Y."/>
            <person name="Nishi S."/>
            <person name="Hori S."/>
            <person name="Arai W."/>
            <person name="Tsubouchi T."/>
            <person name="Morono Y."/>
            <person name="Uchiyama I."/>
            <person name="Ito T."/>
            <person name="Fujiyama A."/>
            <person name="Inagaki F."/>
            <person name="Takami H."/>
        </authorList>
    </citation>
    <scope>NUCLEOTIDE SEQUENCE</scope>
    <source>
        <strain evidence="2">Expedition CK06-06</strain>
    </source>
</reference>
<name>X1C5U2_9ZZZZ</name>
<organism evidence="2">
    <name type="scientific">marine sediment metagenome</name>
    <dbReference type="NCBI Taxonomy" id="412755"/>
    <lineage>
        <taxon>unclassified sequences</taxon>
        <taxon>metagenomes</taxon>
        <taxon>ecological metagenomes</taxon>
    </lineage>
</organism>
<sequence>MKSEFLLLEKGNEILIMKKIFPIILILIFIGLSVGCEKEEKILEICTCIEDTDVYTGPGTNFEKDNSKQPIKGIKLYTLEMRGD</sequence>
<protein>
    <submittedName>
        <fullName evidence="2">Uncharacterized protein</fullName>
    </submittedName>
</protein>
<proteinExistence type="predicted"/>
<keyword evidence="1" id="KW-1133">Transmembrane helix</keyword>
<accession>X1C5U2</accession>
<evidence type="ECO:0000256" key="1">
    <source>
        <dbReference type="SAM" id="Phobius"/>
    </source>
</evidence>
<keyword evidence="1" id="KW-0472">Membrane</keyword>
<feature type="non-terminal residue" evidence="2">
    <location>
        <position position="84"/>
    </location>
</feature>
<comment type="caution">
    <text evidence="2">The sequence shown here is derived from an EMBL/GenBank/DDBJ whole genome shotgun (WGS) entry which is preliminary data.</text>
</comment>
<feature type="transmembrane region" description="Helical" evidence="1">
    <location>
        <begin position="20"/>
        <end position="36"/>
    </location>
</feature>